<accession>A0ACC0X4I2</accession>
<protein>
    <submittedName>
        <fullName evidence="1">Uncharacterized protein</fullName>
    </submittedName>
</protein>
<keyword evidence="2" id="KW-1185">Reference proteome</keyword>
<comment type="caution">
    <text evidence="1">The sequence shown here is derived from an EMBL/GenBank/DDBJ whole genome shotgun (WGS) entry which is preliminary data.</text>
</comment>
<evidence type="ECO:0000313" key="2">
    <source>
        <dbReference type="Proteomes" id="UP001163603"/>
    </source>
</evidence>
<reference evidence="2" key="1">
    <citation type="journal article" date="2023" name="G3 (Bethesda)">
        <title>Genome assembly and association tests identify interacting loci associated with vigor, precocity, and sex in interspecific pistachio rootstocks.</title>
        <authorList>
            <person name="Palmer W."/>
            <person name="Jacygrad E."/>
            <person name="Sagayaradj S."/>
            <person name="Cavanaugh K."/>
            <person name="Han R."/>
            <person name="Bertier L."/>
            <person name="Beede B."/>
            <person name="Kafkas S."/>
            <person name="Golino D."/>
            <person name="Preece J."/>
            <person name="Michelmore R."/>
        </authorList>
    </citation>
    <scope>NUCLEOTIDE SEQUENCE [LARGE SCALE GENOMIC DNA]</scope>
</reference>
<organism evidence="1 2">
    <name type="scientific">Pistacia integerrima</name>
    <dbReference type="NCBI Taxonomy" id="434235"/>
    <lineage>
        <taxon>Eukaryota</taxon>
        <taxon>Viridiplantae</taxon>
        <taxon>Streptophyta</taxon>
        <taxon>Embryophyta</taxon>
        <taxon>Tracheophyta</taxon>
        <taxon>Spermatophyta</taxon>
        <taxon>Magnoliopsida</taxon>
        <taxon>eudicotyledons</taxon>
        <taxon>Gunneridae</taxon>
        <taxon>Pentapetalae</taxon>
        <taxon>rosids</taxon>
        <taxon>malvids</taxon>
        <taxon>Sapindales</taxon>
        <taxon>Anacardiaceae</taxon>
        <taxon>Pistacia</taxon>
    </lineage>
</organism>
<dbReference type="EMBL" id="CM047749">
    <property type="protein sequence ID" value="KAJ0010447.1"/>
    <property type="molecule type" value="Genomic_DNA"/>
</dbReference>
<name>A0ACC0X4I2_9ROSI</name>
<gene>
    <name evidence="1" type="ORF">Pint_33140</name>
</gene>
<proteinExistence type="predicted"/>
<sequence length="361" mass="41239">MDPEQTFIRVQERFSQMLTPKVRAALEYIYLFIAITLFCVLVVMHANYVQQPGCSSELSGIETTEAQLIQIKITSAGLWLQNGSDSNVTDFPSMETATTTVEVANVDEDELTFSASNFWLNWIGSNARKCKLALKFWKTDSELGDQAESSGNSQSSKSRADGAVVKTDKEELRNFPLSGKETIKAAIINFGKKWYRRLSFFWRHTMQIVGSFQKLWNISGVHLNLDVPKWLQILYLDRINAYAVQWLEDRSKVFEPTYLYTMEKGYFLLPESARSQHNIRTVNISISARHSCFGNRWQQLLINRFVGYDTILMNSLLNSPGQGYLFNYQTKEFYNLSYAHGPPEGPAKFGGLICFALFLLL</sequence>
<evidence type="ECO:0000313" key="1">
    <source>
        <dbReference type="EMBL" id="KAJ0010447.1"/>
    </source>
</evidence>
<dbReference type="Proteomes" id="UP001163603">
    <property type="component" value="Chromosome 14"/>
</dbReference>